<dbReference type="AlphaFoldDB" id="A0A0G1EVS9"/>
<organism evidence="1 2">
    <name type="scientific">Candidatus Beckwithbacteria bacterium GW2011_GWA2_43_10</name>
    <dbReference type="NCBI Taxonomy" id="1618369"/>
    <lineage>
        <taxon>Bacteria</taxon>
        <taxon>Candidatus Beckwithiibacteriota</taxon>
    </lineage>
</organism>
<dbReference type="Gene3D" id="3.40.50.150">
    <property type="entry name" value="Vaccinia Virus protein VP39"/>
    <property type="match status" value="1"/>
</dbReference>
<evidence type="ECO:0000313" key="1">
    <source>
        <dbReference type="EMBL" id="KKS78678.1"/>
    </source>
</evidence>
<gene>
    <name evidence="1" type="ORF">UV54_C0055G0006</name>
</gene>
<reference evidence="1 2" key="1">
    <citation type="journal article" date="2015" name="Nature">
        <title>rRNA introns, odd ribosomes, and small enigmatic genomes across a large radiation of phyla.</title>
        <authorList>
            <person name="Brown C.T."/>
            <person name="Hug L.A."/>
            <person name="Thomas B.C."/>
            <person name="Sharon I."/>
            <person name="Castelle C.J."/>
            <person name="Singh A."/>
            <person name="Wilkins M.J."/>
            <person name="Williams K.H."/>
            <person name="Banfield J.F."/>
        </authorList>
    </citation>
    <scope>NUCLEOTIDE SEQUENCE [LARGE SCALE GENOMIC DNA]</scope>
</reference>
<dbReference type="STRING" id="1618369.UV54_C0055G0006"/>
<evidence type="ECO:0008006" key="3">
    <source>
        <dbReference type="Google" id="ProtNLM"/>
    </source>
</evidence>
<evidence type="ECO:0000313" key="2">
    <source>
        <dbReference type="Proteomes" id="UP000034213"/>
    </source>
</evidence>
<dbReference type="InterPro" id="IPR029063">
    <property type="entry name" value="SAM-dependent_MTases_sf"/>
</dbReference>
<name>A0A0G1EVS9_9BACT</name>
<protein>
    <recommendedName>
        <fullName evidence="3">Methyltransferase type 11</fullName>
    </recommendedName>
</protein>
<comment type="caution">
    <text evidence="1">The sequence shown here is derived from an EMBL/GenBank/DDBJ whole genome shotgun (WGS) entry which is preliminary data.</text>
</comment>
<dbReference type="Proteomes" id="UP000034213">
    <property type="component" value="Unassembled WGS sequence"/>
</dbReference>
<accession>A0A0G1EVS9</accession>
<sequence length="147" mass="16928">MPKRIISKKDFTYRHIVAVLDKFAAIKKIYGLIKKNGLVMITVPSENAPLSKLGVIKKFDQISGHLRRYTLDRLKLLLEENNFKVIYTQKTEGIWRNSLYVFKLNLIIKLANKFPFLSDLITWLDNLSLKLLGESQLIIVAKVVGKV</sequence>
<proteinExistence type="predicted"/>
<dbReference type="SUPFAM" id="SSF53335">
    <property type="entry name" value="S-adenosyl-L-methionine-dependent methyltransferases"/>
    <property type="match status" value="1"/>
</dbReference>
<dbReference type="EMBL" id="LCEW01000055">
    <property type="protein sequence ID" value="KKS78678.1"/>
    <property type="molecule type" value="Genomic_DNA"/>
</dbReference>